<dbReference type="AlphaFoldDB" id="A0A7M1LGR8"/>
<evidence type="ECO:0000256" key="10">
    <source>
        <dbReference type="ARBA" id="ARBA00022840"/>
    </source>
</evidence>
<dbReference type="GO" id="GO:0004618">
    <property type="term" value="F:phosphoglycerate kinase activity"/>
    <property type="evidence" value="ECO:0007669"/>
    <property type="project" value="UniProtKB-UniRule"/>
</dbReference>
<dbReference type="OrthoDB" id="9808460at2"/>
<evidence type="ECO:0000256" key="5">
    <source>
        <dbReference type="ARBA" id="ARBA00013061"/>
    </source>
</evidence>
<evidence type="ECO:0000256" key="2">
    <source>
        <dbReference type="ARBA" id="ARBA00004838"/>
    </source>
</evidence>
<dbReference type="Gene3D" id="3.40.50.1260">
    <property type="entry name" value="Phosphoglycerate kinase, N-terminal domain"/>
    <property type="match status" value="2"/>
</dbReference>
<accession>A0A7M1LGR8</accession>
<dbReference type="SUPFAM" id="SSF53748">
    <property type="entry name" value="Phosphoglycerate kinase"/>
    <property type="match status" value="1"/>
</dbReference>
<dbReference type="GO" id="GO:0005829">
    <property type="term" value="C:cytosol"/>
    <property type="evidence" value="ECO:0007669"/>
    <property type="project" value="TreeGrafter"/>
</dbReference>
<dbReference type="UniPathway" id="UPA00109">
    <property type="reaction ID" value="UER00185"/>
</dbReference>
<evidence type="ECO:0000256" key="1">
    <source>
        <dbReference type="ARBA" id="ARBA00000642"/>
    </source>
</evidence>
<keyword evidence="17" id="KW-1185">Reference proteome</keyword>
<feature type="binding site" evidence="12">
    <location>
        <position position="40"/>
    </location>
    <ligand>
        <name>substrate</name>
    </ligand>
</feature>
<dbReference type="FunFam" id="3.40.50.1260:FF:000006">
    <property type="entry name" value="Phosphoglycerate kinase"/>
    <property type="match status" value="1"/>
</dbReference>
<comment type="pathway">
    <text evidence="2 12">Carbohydrate degradation; glycolysis; pyruvate from D-glyceraldehyde 3-phosphate: step 2/5.</text>
</comment>
<organism evidence="16 17">
    <name type="scientific">Campylobacter corcagiensis</name>
    <dbReference type="NCBI Taxonomy" id="1448857"/>
    <lineage>
        <taxon>Bacteria</taxon>
        <taxon>Pseudomonadati</taxon>
        <taxon>Campylobacterota</taxon>
        <taxon>Epsilonproteobacteria</taxon>
        <taxon>Campylobacterales</taxon>
        <taxon>Campylobacteraceae</taxon>
        <taxon>Campylobacter</taxon>
    </lineage>
</organism>
<protein>
    <recommendedName>
        <fullName evidence="6 12">Phosphoglycerate kinase</fullName>
        <ecNumber evidence="5 12">2.7.2.3</ecNumber>
    </recommendedName>
</protein>
<comment type="similarity">
    <text evidence="3 12 15">Belongs to the phosphoglycerate kinase family.</text>
</comment>
<dbReference type="PRINTS" id="PR00477">
    <property type="entry name" value="PHGLYCKINASE"/>
</dbReference>
<sequence length="403" mass="44680">MTENLLFIKDINFKKGSKVFIRCDFNTPMDEFQNITDDRRIRSALATIKYCLDEGCSVILTSHLGRPKNGYEEKFSLEPIAKRLSRLLNKDVIFVKDIIGEMAKKAVSELKTGEILLLENLRFEKGETKNDENFAKELANFADYYINDAFGVCHRAHASVHAITKFFDDEHKCAGFLLKKEIEFASNLIKHPARPFVAVVGGSKVSGKLQALKNLLPKVDKLIIGGGMAFTFIKALGYEIGNSLLEEDLIDEALKVLEKGKELGVKIYLPVDAIVAPYLSNDTVMKYVPIQEMPKDWMGLDIGPASVTLFKEALDSAQTIWWNGPMGVFEIDKFSRGSFRMSHFIAESPATTVIGGGDTADVVARAGDKDEVTFISTGGGASLELIEGKELPGVKVLIREEKN</sequence>
<proteinExistence type="inferred from homology"/>
<evidence type="ECO:0000256" key="12">
    <source>
        <dbReference type="HAMAP-Rule" id="MF_00145"/>
    </source>
</evidence>
<dbReference type="InterPro" id="IPR001576">
    <property type="entry name" value="Phosphoglycerate_kinase"/>
</dbReference>
<keyword evidence="8 12" id="KW-0547">Nucleotide-binding</keyword>
<feature type="binding site" evidence="12">
    <location>
        <position position="155"/>
    </location>
    <ligand>
        <name>substrate</name>
    </ligand>
</feature>
<comment type="subcellular location">
    <subcellularLocation>
        <location evidence="12">Cytoplasm</location>
    </subcellularLocation>
</comment>
<evidence type="ECO:0000313" key="16">
    <source>
        <dbReference type="EMBL" id="QOQ87640.1"/>
    </source>
</evidence>
<feature type="binding site" evidence="12">
    <location>
        <position position="299"/>
    </location>
    <ligand>
        <name>ATP</name>
        <dbReference type="ChEBI" id="CHEBI:30616"/>
    </ligand>
</feature>
<keyword evidence="7 12" id="KW-0808">Transferase</keyword>
<dbReference type="PIRSF" id="PIRSF000724">
    <property type="entry name" value="Pgk"/>
    <property type="match status" value="1"/>
</dbReference>
<evidence type="ECO:0000256" key="8">
    <source>
        <dbReference type="ARBA" id="ARBA00022741"/>
    </source>
</evidence>
<dbReference type="PANTHER" id="PTHR11406">
    <property type="entry name" value="PHOSPHOGLYCERATE KINASE"/>
    <property type="match status" value="1"/>
</dbReference>
<keyword evidence="11 12" id="KW-0324">Glycolysis</keyword>
<dbReference type="InterPro" id="IPR015824">
    <property type="entry name" value="Phosphoglycerate_kinase_N"/>
</dbReference>
<dbReference type="PANTHER" id="PTHR11406:SF23">
    <property type="entry name" value="PHOSPHOGLYCERATE KINASE 1, CHLOROPLASTIC-RELATED"/>
    <property type="match status" value="1"/>
</dbReference>
<evidence type="ECO:0000256" key="14">
    <source>
        <dbReference type="PIRSR" id="PIRSR000724-2"/>
    </source>
</evidence>
<evidence type="ECO:0000256" key="13">
    <source>
        <dbReference type="PIRSR" id="PIRSR000724-1"/>
    </source>
</evidence>
<feature type="binding site" evidence="13">
    <location>
        <position position="155"/>
    </location>
    <ligand>
        <name>(2R)-3-phosphoglycerate</name>
        <dbReference type="ChEBI" id="CHEBI:58272"/>
    </ligand>
</feature>
<evidence type="ECO:0000256" key="9">
    <source>
        <dbReference type="ARBA" id="ARBA00022777"/>
    </source>
</evidence>
<feature type="binding site" evidence="13">
    <location>
        <position position="122"/>
    </location>
    <ligand>
        <name>(2R)-3-phosphoglycerate</name>
        <dbReference type="ChEBI" id="CHEBI:58272"/>
    </ligand>
</feature>
<evidence type="ECO:0000313" key="17">
    <source>
        <dbReference type="Proteomes" id="UP000594749"/>
    </source>
</evidence>
<evidence type="ECO:0000256" key="15">
    <source>
        <dbReference type="RuleBase" id="RU000532"/>
    </source>
</evidence>
<comment type="subunit">
    <text evidence="4 12">Monomer.</text>
</comment>
<dbReference type="GO" id="GO:0005524">
    <property type="term" value="F:ATP binding"/>
    <property type="evidence" value="ECO:0007669"/>
    <property type="project" value="UniProtKB-KW"/>
</dbReference>
<dbReference type="EMBL" id="CP063078">
    <property type="protein sequence ID" value="QOQ87640.1"/>
    <property type="molecule type" value="Genomic_DNA"/>
</dbReference>
<dbReference type="Proteomes" id="UP000594749">
    <property type="component" value="Chromosome"/>
</dbReference>
<evidence type="ECO:0000256" key="7">
    <source>
        <dbReference type="ARBA" id="ARBA00022679"/>
    </source>
</evidence>
<comment type="catalytic activity">
    <reaction evidence="1 12 15">
        <text>(2R)-3-phosphoglycerate + ATP = (2R)-3-phospho-glyceroyl phosphate + ADP</text>
        <dbReference type="Rhea" id="RHEA:14801"/>
        <dbReference type="ChEBI" id="CHEBI:30616"/>
        <dbReference type="ChEBI" id="CHEBI:57604"/>
        <dbReference type="ChEBI" id="CHEBI:58272"/>
        <dbReference type="ChEBI" id="CHEBI:456216"/>
        <dbReference type="EC" id="2.7.2.3"/>
    </reaction>
</comment>
<evidence type="ECO:0000256" key="6">
    <source>
        <dbReference type="ARBA" id="ARBA00016471"/>
    </source>
</evidence>
<dbReference type="CDD" id="cd00318">
    <property type="entry name" value="Phosphoglycerate_kinase"/>
    <property type="match status" value="1"/>
</dbReference>
<feature type="binding site" evidence="12">
    <location>
        <position position="122"/>
    </location>
    <ligand>
        <name>substrate</name>
    </ligand>
</feature>
<feature type="binding site" evidence="12 14">
    <location>
        <begin position="356"/>
        <end position="359"/>
    </location>
    <ligand>
        <name>ATP</name>
        <dbReference type="ChEBI" id="CHEBI:30616"/>
    </ligand>
</feature>
<dbReference type="GO" id="GO:0006096">
    <property type="term" value="P:glycolytic process"/>
    <property type="evidence" value="ECO:0007669"/>
    <property type="project" value="UniProtKB-UniRule"/>
</dbReference>
<feature type="binding site" evidence="12 13">
    <location>
        <begin position="24"/>
        <end position="26"/>
    </location>
    <ligand>
        <name>substrate</name>
    </ligand>
</feature>
<dbReference type="InterPro" id="IPR036043">
    <property type="entry name" value="Phosphoglycerate_kinase_sf"/>
</dbReference>
<dbReference type="GO" id="GO:0006094">
    <property type="term" value="P:gluconeogenesis"/>
    <property type="evidence" value="ECO:0007669"/>
    <property type="project" value="TreeGrafter"/>
</dbReference>
<dbReference type="RefSeq" id="WP_025802710.1">
    <property type="nucleotide sequence ID" value="NZ_CP053842.1"/>
</dbReference>
<dbReference type="FunFam" id="3.40.50.1260:FF:000003">
    <property type="entry name" value="Phosphoglycerate kinase"/>
    <property type="match status" value="1"/>
</dbReference>
<dbReference type="GO" id="GO:0043531">
    <property type="term" value="F:ADP binding"/>
    <property type="evidence" value="ECO:0007669"/>
    <property type="project" value="TreeGrafter"/>
</dbReference>
<keyword evidence="10 12" id="KW-0067">ATP-binding</keyword>
<feature type="binding site" evidence="12 14">
    <location>
        <position position="208"/>
    </location>
    <ligand>
        <name>ATP</name>
        <dbReference type="ChEBI" id="CHEBI:30616"/>
    </ligand>
</feature>
<dbReference type="HAMAP" id="MF_00145">
    <property type="entry name" value="Phosphoglyc_kinase"/>
    <property type="match status" value="1"/>
</dbReference>
<feature type="binding site" evidence="13">
    <location>
        <position position="40"/>
    </location>
    <ligand>
        <name>(2R)-3-phosphoglycerate</name>
        <dbReference type="ChEBI" id="CHEBI:58272"/>
    </ligand>
</feature>
<name>A0A7M1LGR8_9BACT</name>
<reference evidence="16 17" key="1">
    <citation type="submission" date="2020-10" db="EMBL/GenBank/DDBJ databases">
        <title>Campylobacter and Helicobacter PacBio genomes.</title>
        <authorList>
            <person name="Lane C."/>
        </authorList>
    </citation>
    <scope>NUCLEOTIDE SEQUENCE [LARGE SCALE GENOMIC DNA]</scope>
    <source>
        <strain evidence="16 17">2016D-0077</strain>
    </source>
</reference>
<evidence type="ECO:0000256" key="4">
    <source>
        <dbReference type="ARBA" id="ARBA00011245"/>
    </source>
</evidence>
<feature type="binding site" evidence="12 14">
    <location>
        <position position="330"/>
    </location>
    <ligand>
        <name>ATP</name>
        <dbReference type="ChEBI" id="CHEBI:30616"/>
    </ligand>
</feature>
<dbReference type="EC" id="2.7.2.3" evidence="5 12"/>
<evidence type="ECO:0000256" key="3">
    <source>
        <dbReference type="ARBA" id="ARBA00008982"/>
    </source>
</evidence>
<feature type="binding site" evidence="12 13">
    <location>
        <begin position="63"/>
        <end position="66"/>
    </location>
    <ligand>
        <name>substrate</name>
    </ligand>
</feature>
<evidence type="ECO:0000256" key="11">
    <source>
        <dbReference type="ARBA" id="ARBA00023152"/>
    </source>
</evidence>
<keyword evidence="9 12" id="KW-0418">Kinase</keyword>
<keyword evidence="12" id="KW-0963">Cytoplasm</keyword>
<dbReference type="Pfam" id="PF00162">
    <property type="entry name" value="PGK"/>
    <property type="match status" value="1"/>
</dbReference>
<gene>
    <name evidence="12" type="primary">pgk</name>
    <name evidence="16" type="ORF">IMC76_02175</name>
</gene>